<dbReference type="SUPFAM" id="SSF50475">
    <property type="entry name" value="FMN-binding split barrel"/>
    <property type="match status" value="1"/>
</dbReference>
<dbReference type="AlphaFoldDB" id="A0A011PP04"/>
<dbReference type="InterPro" id="IPR011576">
    <property type="entry name" value="Pyridox_Oxase_N"/>
</dbReference>
<reference evidence="2 3" key="1">
    <citation type="submission" date="2014-02" db="EMBL/GenBank/DDBJ databases">
        <title>Expanding our view of genomic diversity in Candidatus Accumulibacter clades.</title>
        <authorList>
            <person name="Skennerton C.T."/>
            <person name="Barr J.J."/>
            <person name="Slater F.R."/>
            <person name="Bond P.L."/>
            <person name="Tyson G.W."/>
        </authorList>
    </citation>
    <scope>NUCLEOTIDE SEQUENCE [LARGE SCALE GENOMIC DNA]</scope>
    <source>
        <strain evidence="3">BA-92</strain>
    </source>
</reference>
<dbReference type="InterPro" id="IPR012349">
    <property type="entry name" value="Split_barrel_FMN-bd"/>
</dbReference>
<dbReference type="Gene3D" id="2.30.110.10">
    <property type="entry name" value="Electron Transport, Fmn-binding Protein, Chain A"/>
    <property type="match status" value="1"/>
</dbReference>
<organism evidence="2 3">
    <name type="scientific">Candidatus Accumulibacter appositus</name>
    <dbReference type="NCBI Taxonomy" id="1454003"/>
    <lineage>
        <taxon>Bacteria</taxon>
        <taxon>Pseudomonadati</taxon>
        <taxon>Pseudomonadota</taxon>
        <taxon>Betaproteobacteria</taxon>
        <taxon>Candidatus Accumulibacter</taxon>
    </lineage>
</organism>
<evidence type="ECO:0000313" key="2">
    <source>
        <dbReference type="EMBL" id="EXI78620.1"/>
    </source>
</evidence>
<name>A0A011PP04_9PROT</name>
<gene>
    <name evidence="2" type="ORF">AW10_02972</name>
</gene>
<dbReference type="Pfam" id="PF01243">
    <property type="entry name" value="PNPOx_N"/>
    <property type="match status" value="1"/>
</dbReference>
<evidence type="ECO:0000313" key="3">
    <source>
        <dbReference type="Proteomes" id="UP000021816"/>
    </source>
</evidence>
<accession>A0A011PP04</accession>
<dbReference type="STRING" id="1454003.AW10_02972"/>
<evidence type="ECO:0000259" key="1">
    <source>
        <dbReference type="Pfam" id="PF01243"/>
    </source>
</evidence>
<protein>
    <submittedName>
        <fullName evidence="2">PPOX class probable F420-dependent enzyme</fullName>
    </submittedName>
</protein>
<dbReference type="EMBL" id="JEMX01000067">
    <property type="protein sequence ID" value="EXI78620.1"/>
    <property type="molecule type" value="Genomic_DNA"/>
</dbReference>
<sequence>MSTDVEIQKILSDLFRAQRFAVLATDDHGQPFTSLMAFVASSDLRQLVVLTDRTTCKFANIVANSRVALLIDNRENKGSDTQDSMAVTAIGKAREAGSGERAPLLDLFLACHPYLAEFAASPTCAVVRVKIDSYLLVSSFQKVLEWRSAD</sequence>
<feature type="domain" description="Pyridoxamine 5'-phosphate oxidase N-terminal" evidence="1">
    <location>
        <begin position="12"/>
        <end position="105"/>
    </location>
</feature>
<proteinExistence type="predicted"/>
<comment type="caution">
    <text evidence="2">The sequence shown here is derived from an EMBL/GenBank/DDBJ whole genome shotgun (WGS) entry which is preliminary data.</text>
</comment>
<dbReference type="PATRIC" id="fig|1454003.3.peg.3036"/>
<dbReference type="Proteomes" id="UP000021816">
    <property type="component" value="Unassembled WGS sequence"/>
</dbReference>